<dbReference type="EMBL" id="JAWJWF010000048">
    <property type="protein sequence ID" value="KAK6620447.1"/>
    <property type="molecule type" value="Genomic_DNA"/>
</dbReference>
<dbReference type="PANTHER" id="PTHR44099">
    <property type="entry name" value="RABCONNECTIN-3B, ISOFORM A"/>
    <property type="match status" value="1"/>
</dbReference>
<feature type="repeat" description="WD" evidence="3">
    <location>
        <begin position="500"/>
        <end position="536"/>
    </location>
</feature>
<dbReference type="PANTHER" id="PTHR44099:SF4">
    <property type="entry name" value="RABCONNECTIN-3B, ISOFORM A"/>
    <property type="match status" value="1"/>
</dbReference>
<sequence>MDSSLIVPITLWSGSEPNFHVSSICLTSDLKNLVTGSHEGQICIWDLNIEAREIVPKVILIGHIHSITCLVSTNEFIISSCEGGKMCRWNMEDGYCEKSKDSLHVHRNIQLIKSTITEDELLFTSGDYSDIIVYNSVTLQTIFNLFSKNHNWISNFHISLNKTGEVVCGVTPEGCIRIWQLDKDGKSQCEVYSKNLFVENVVDLKYNSERTNLLIVTMKYWCLFDAELFHCVHKVQCNGDEKLLGGNFCDSDGATVVVTNSGKFYIHNEETLTSIILDSYSKVNVYTAAITFINFKDEKNYFFKCTQDGQLNIWSLNNSLGASDVSLIKPCFSKNLNHRWISTENCFFDKVIQFTSVTCCVYVFELDRFFLGCANGKIVILPGVQSIMAFYFCSNIQKPFYEILPGHNGKINCLVYPRAKYPHYNEAHLVSGGKDFSVCLWDIFKMELLHKFCVQCGEIIRFIVPPDTCYNKVRHSICSVSSNHSVAILNLTDQRCVILTPSHLFPIVSLSWMPYAGFLIVECFDGSVYVWDVETGLLDRILDGVEGQEVLYACKENNFSNVILNFYILENVCTKNSMKREFFHTLSQQHLNSPVGIDGFLVNENCECQIFTCNLEYLIKIFNTQASHWIPDVVSCEKLYLLTQVPSSGLSKKPYLFFEKIKHRTEKVESNDEVHKAEFHMTEEGTEKDNEKIQDSEKHPGTYEKLQNIIRFLLSSLHIWGLDSYMDDMLVTHLGLLKPDIELPIGIVSRPGIYSLFFPNVRDKVQFRSSTLLSSTCIFMTALAQIFKCSLPSSFSLLVSPKVREQERKDPWEELYMFYEGIFLKRNETSERSMPKLKVEILAKAWLSKCLPLRKTIRKILPSHLETLLQHDYSDVLEFWYRFLPHFKVCGKTLEKSNFENLDMKLIALVLFGTVGSDLKFKMSPTYQEDYIYQTCSSLVYLLLQPHETEHKLSQLQSIAIDFIGRGYIVWEQFLKMEKIFPILFQMCQNTMKYSFQCGESPSEILDKCLSAHDALKAIALARTSAFIKCLMNEINQMRMSPSNRTDGFLIENCKPEILSIIVFLLEKTPYIMLLYLNEVVATCTFCIDSTHLKQSSLSELLPVMVKFRQVHHSLTGQRIAVGLGTGSIVVHDLRSGKSISTQAHNDCITALKFSDDGKHLASYSCYENRLSFWQVLTGMFGLGPTQLKSINSFQTYMLHDEEIRNHLEIADLTWTGTRSIVLKLCDGTENTFQF</sequence>
<dbReference type="Pfam" id="PF00400">
    <property type="entry name" value="WD40"/>
    <property type="match status" value="3"/>
</dbReference>
<evidence type="ECO:0000256" key="1">
    <source>
        <dbReference type="ARBA" id="ARBA00022574"/>
    </source>
</evidence>
<keyword evidence="5" id="KW-1185">Reference proteome</keyword>
<reference evidence="4 5" key="1">
    <citation type="submission" date="2023-09" db="EMBL/GenBank/DDBJ databases">
        <title>Genomes of two closely related lineages of the louse Polyplax serrata with different host specificities.</title>
        <authorList>
            <person name="Martinu J."/>
            <person name="Tarabai H."/>
            <person name="Stefka J."/>
            <person name="Hypsa V."/>
        </authorList>
    </citation>
    <scope>NUCLEOTIDE SEQUENCE [LARGE SCALE GENOMIC DNA]</scope>
    <source>
        <strain evidence="4">98ZLc_SE</strain>
    </source>
</reference>
<dbReference type="PROSITE" id="PS50082">
    <property type="entry name" value="WD_REPEATS_2"/>
    <property type="match status" value="1"/>
</dbReference>
<evidence type="ECO:0000313" key="5">
    <source>
        <dbReference type="Proteomes" id="UP001359485"/>
    </source>
</evidence>
<protein>
    <recommendedName>
        <fullName evidence="6">WD repeat-containing protein 7</fullName>
    </recommendedName>
</protein>
<dbReference type="InterPro" id="IPR015943">
    <property type="entry name" value="WD40/YVTN_repeat-like_dom_sf"/>
</dbReference>
<dbReference type="Gene3D" id="2.130.10.10">
    <property type="entry name" value="YVTN repeat-like/Quinoprotein amine dehydrogenase"/>
    <property type="match status" value="3"/>
</dbReference>
<evidence type="ECO:0008006" key="6">
    <source>
        <dbReference type="Google" id="ProtNLM"/>
    </source>
</evidence>
<evidence type="ECO:0000256" key="3">
    <source>
        <dbReference type="PROSITE-ProRule" id="PRU00221"/>
    </source>
</evidence>
<dbReference type="InterPro" id="IPR019775">
    <property type="entry name" value="WD40_repeat_CS"/>
</dbReference>
<organism evidence="4 5">
    <name type="scientific">Polyplax serrata</name>
    <name type="common">Common mouse louse</name>
    <dbReference type="NCBI Taxonomy" id="468196"/>
    <lineage>
        <taxon>Eukaryota</taxon>
        <taxon>Metazoa</taxon>
        <taxon>Ecdysozoa</taxon>
        <taxon>Arthropoda</taxon>
        <taxon>Hexapoda</taxon>
        <taxon>Insecta</taxon>
        <taxon>Pterygota</taxon>
        <taxon>Neoptera</taxon>
        <taxon>Paraneoptera</taxon>
        <taxon>Psocodea</taxon>
        <taxon>Troctomorpha</taxon>
        <taxon>Phthiraptera</taxon>
        <taxon>Anoplura</taxon>
        <taxon>Polyplacidae</taxon>
        <taxon>Polyplax</taxon>
    </lineage>
</organism>
<proteinExistence type="predicted"/>
<name>A0ABR1AJA5_POLSC</name>
<keyword evidence="1 3" id="KW-0853">WD repeat</keyword>
<dbReference type="Proteomes" id="UP001359485">
    <property type="component" value="Unassembled WGS sequence"/>
</dbReference>
<dbReference type="SUPFAM" id="SSF50998">
    <property type="entry name" value="Quinoprotein alcohol dehydrogenase-like"/>
    <property type="match status" value="1"/>
</dbReference>
<dbReference type="SUPFAM" id="SSF50978">
    <property type="entry name" value="WD40 repeat-like"/>
    <property type="match status" value="2"/>
</dbReference>
<dbReference type="PROSITE" id="PS50294">
    <property type="entry name" value="WD_REPEATS_REGION"/>
    <property type="match status" value="1"/>
</dbReference>
<dbReference type="InterPro" id="IPR011047">
    <property type="entry name" value="Quinoprotein_ADH-like_sf"/>
</dbReference>
<keyword evidence="2" id="KW-0677">Repeat</keyword>
<dbReference type="InterPro" id="IPR036322">
    <property type="entry name" value="WD40_repeat_dom_sf"/>
</dbReference>
<dbReference type="InterPro" id="IPR049916">
    <property type="entry name" value="WDR72-like"/>
</dbReference>
<comment type="caution">
    <text evidence="4">The sequence shown here is derived from an EMBL/GenBank/DDBJ whole genome shotgun (WGS) entry which is preliminary data.</text>
</comment>
<evidence type="ECO:0000256" key="2">
    <source>
        <dbReference type="ARBA" id="ARBA00022737"/>
    </source>
</evidence>
<dbReference type="PROSITE" id="PS00678">
    <property type="entry name" value="WD_REPEATS_1"/>
    <property type="match status" value="1"/>
</dbReference>
<gene>
    <name evidence="4" type="ORF">RUM44_006848</name>
</gene>
<evidence type="ECO:0000313" key="4">
    <source>
        <dbReference type="EMBL" id="KAK6620447.1"/>
    </source>
</evidence>
<accession>A0ABR1AJA5</accession>
<dbReference type="InterPro" id="IPR001680">
    <property type="entry name" value="WD40_rpt"/>
</dbReference>
<dbReference type="SMART" id="SM00320">
    <property type="entry name" value="WD40"/>
    <property type="match status" value="6"/>
</dbReference>